<dbReference type="Pfam" id="PF17289">
    <property type="entry name" value="Terminase_6C"/>
    <property type="match status" value="1"/>
</dbReference>
<feature type="domain" description="Terminase large subunit gp17-like C-terminal" evidence="2">
    <location>
        <begin position="220"/>
        <end position="367"/>
    </location>
</feature>
<gene>
    <name evidence="3" type="ORF">PbB2_01895</name>
</gene>
<reference evidence="3 4" key="1">
    <citation type="journal article" date="2018" name="Genome Announc.">
        <title>Draft Genome Sequence of "Candidatus Phycosocius bacilliformis," an Alphaproteobacterial Ectosymbiont of the Hydrocarbon-Producing Green Alga Botryococcus braunii.</title>
        <authorList>
            <person name="Tanabe Y."/>
            <person name="Yamaguchi H."/>
            <person name="Watanabe M.M."/>
        </authorList>
    </citation>
    <scope>NUCLEOTIDE SEQUENCE [LARGE SCALE GENOMIC DNA]</scope>
    <source>
        <strain evidence="3 4">BOTRYCO-2</strain>
    </source>
</reference>
<dbReference type="Gene3D" id="3.40.50.300">
    <property type="entry name" value="P-loop containing nucleotide triphosphate hydrolases"/>
    <property type="match status" value="1"/>
</dbReference>
<accession>A0A2P2EB00</accession>
<organism evidence="3 4">
    <name type="scientific">Candidatus Phycosocius bacilliformis</name>
    <dbReference type="NCBI Taxonomy" id="1445552"/>
    <lineage>
        <taxon>Bacteria</taxon>
        <taxon>Pseudomonadati</taxon>
        <taxon>Pseudomonadota</taxon>
        <taxon>Alphaproteobacteria</taxon>
        <taxon>Caulobacterales</taxon>
        <taxon>Caulobacterales incertae sedis</taxon>
        <taxon>Candidatus Phycosocius</taxon>
    </lineage>
</organism>
<evidence type="ECO:0000313" key="4">
    <source>
        <dbReference type="Proteomes" id="UP000245086"/>
    </source>
</evidence>
<evidence type="ECO:0000259" key="2">
    <source>
        <dbReference type="Pfam" id="PF17289"/>
    </source>
</evidence>
<dbReference type="AlphaFoldDB" id="A0A2P2EB00"/>
<keyword evidence="4" id="KW-1185">Reference proteome</keyword>
<dbReference type="Proteomes" id="UP000245086">
    <property type="component" value="Unassembled WGS sequence"/>
</dbReference>
<proteinExistence type="predicted"/>
<evidence type="ECO:0000313" key="3">
    <source>
        <dbReference type="EMBL" id="GBF58223.1"/>
    </source>
</evidence>
<sequence>MVLGGRGSGKTRTAAEWVREQMESAACSRMALIGPTFADVRDVMVEGQSGLLAIARPEERPSFEVSRRRLVWPGGGTALLFSAEDPDSLRGPQFDGAWGDEMAAWARPEAVFATLRPALRLGRDPRMVLSTTPRPIAALKQLLADPTCAVTRAPTQTNRHFLADGFVEDLAHRWAGSVWARQELDGELVDDPEGALWTRDQVASARNAPHVVAADRVVVAVDPPASMGAGADTCGIIVACASGHGHQRRATVLADLSCQGLAPADWAACVAKAYQHFAANLIVAEANQGGEMVRAVLRLAAPAAPIRLVHASRGKRTRAEPVALLYSQGRVSHQSCFRDLEDQMCRFGAAGFQGSPDRVDALVWALSDLILDQGPRPSARSL</sequence>
<dbReference type="EMBL" id="BFBR01000005">
    <property type="protein sequence ID" value="GBF58223.1"/>
    <property type="molecule type" value="Genomic_DNA"/>
</dbReference>
<name>A0A2P2EB00_9PROT</name>
<keyword evidence="1" id="KW-1188">Viral release from host cell</keyword>
<evidence type="ECO:0000256" key="1">
    <source>
        <dbReference type="ARBA" id="ARBA00022612"/>
    </source>
</evidence>
<protein>
    <recommendedName>
        <fullName evidence="2">Terminase large subunit gp17-like C-terminal domain-containing protein</fullName>
    </recommendedName>
</protein>
<dbReference type="Gene3D" id="3.30.420.240">
    <property type="match status" value="1"/>
</dbReference>
<comment type="caution">
    <text evidence="3">The sequence shown here is derived from an EMBL/GenBank/DDBJ whole genome shotgun (WGS) entry which is preliminary data.</text>
</comment>
<dbReference type="InterPro" id="IPR035421">
    <property type="entry name" value="Terminase_6C"/>
</dbReference>
<dbReference type="Pfam" id="PF03237">
    <property type="entry name" value="Terminase_6N"/>
    <property type="match status" value="1"/>
</dbReference>
<dbReference type="InterPro" id="IPR027417">
    <property type="entry name" value="P-loop_NTPase"/>
</dbReference>